<keyword evidence="2" id="KW-0808">Transferase</keyword>
<sequence length="737" mass="79857">MVADDQQLVARDGAIRGLERVLSPAALAAALQGLGVAHADKRLVGYLRYKPGASCLASLSVADAAGPPDAYAIAFADSHAEKLANIVDRAEVGQCDIDRESNIVVWRAPFDRRLPSLAKLVDVGSGLLGRLLPEAFDDRPVQLAGLRYKPERRFVARIDRGDSAAAVVKLYSQQGYQTAWRASKSLAGLPTASRQCPVGHSSRHGAIAYDWAPGVAITDWRAAAADAGPAVAALHGARAGKLPELTAATLIARLKPIAASLRWLVPQAGDAIDAAAARIAAMVAEVKPRRAVLHGDLHTEQFLAAEHGVNLIDFDRACLGPPEWDLANLRTDLWERVHGADGDSAWSAFLEAYRRVAPADTEAIAAFSAVRLFEQAINPFRLRHASWQEQLVARVADARRIVEPGRTCGVVSPRQPVPEDERLPWLAEACDPTTVSDAVAELLPGLAIDAAKLVRHKPGRRGIVYYQAASGAEGQASQIVGKTERKPRHHQRLKLQRLLWEADFHDQSADGVSVARPMGGLPQWNMWLQSHVEGLGGWGALDGDDAPAAARHAARAIAKLHATSLLVDKKHGFAEEAEILSDRLGEAASMAPELSRRIRRVRDHCLEMLAAQPAANSVLLHRDFYPDQLIYGEGRVTLLDLDLVCHGPAAIDVGNFTGHLVEMAIRTGNPARYDAVESAFVGEYLQTANSASPKAIEATKLATLARHLYISQTRKQRRQFTSDILANCERMMADRER</sequence>
<proteinExistence type="predicted"/>
<reference evidence="2 3" key="1">
    <citation type="submission" date="2019-02" db="EMBL/GenBank/DDBJ databases">
        <title>Deep-cultivation of Planctomycetes and their phenomic and genomic characterization uncovers novel biology.</title>
        <authorList>
            <person name="Wiegand S."/>
            <person name="Jogler M."/>
            <person name="Boedeker C."/>
            <person name="Pinto D."/>
            <person name="Vollmers J."/>
            <person name="Rivas-Marin E."/>
            <person name="Kohn T."/>
            <person name="Peeters S.H."/>
            <person name="Heuer A."/>
            <person name="Rast P."/>
            <person name="Oberbeckmann S."/>
            <person name="Bunk B."/>
            <person name="Jeske O."/>
            <person name="Meyerdierks A."/>
            <person name="Storesund J.E."/>
            <person name="Kallscheuer N."/>
            <person name="Luecker S."/>
            <person name="Lage O.M."/>
            <person name="Pohl T."/>
            <person name="Merkel B.J."/>
            <person name="Hornburger P."/>
            <person name="Mueller R.-W."/>
            <person name="Bruemmer F."/>
            <person name="Labrenz M."/>
            <person name="Spormann A.M."/>
            <person name="Op Den Camp H."/>
            <person name="Overmann J."/>
            <person name="Amann R."/>
            <person name="Jetten M.S.M."/>
            <person name="Mascher T."/>
            <person name="Medema M.H."/>
            <person name="Devos D.P."/>
            <person name="Kaster A.-K."/>
            <person name="Ovreas L."/>
            <person name="Rohde M."/>
            <person name="Galperin M.Y."/>
            <person name="Jogler C."/>
        </authorList>
    </citation>
    <scope>NUCLEOTIDE SEQUENCE [LARGE SCALE GENOMIC DNA]</scope>
    <source>
        <strain evidence="2 3">Pla123a</strain>
    </source>
</reference>
<evidence type="ECO:0000313" key="2">
    <source>
        <dbReference type="EMBL" id="TWT66266.1"/>
    </source>
</evidence>
<dbReference type="InterPro" id="IPR002575">
    <property type="entry name" value="Aminoglycoside_PTrfase"/>
</dbReference>
<gene>
    <name evidence="2" type="ORF">Pla123a_47900</name>
</gene>
<protein>
    <submittedName>
        <fullName evidence="2">Methylthioribose kinase</fullName>
    </submittedName>
</protein>
<dbReference type="Pfam" id="PF01636">
    <property type="entry name" value="APH"/>
    <property type="match status" value="2"/>
</dbReference>
<dbReference type="SUPFAM" id="SSF56112">
    <property type="entry name" value="Protein kinase-like (PK-like)"/>
    <property type="match status" value="2"/>
</dbReference>
<keyword evidence="2" id="KW-0418">Kinase</keyword>
<evidence type="ECO:0000259" key="1">
    <source>
        <dbReference type="Pfam" id="PF01636"/>
    </source>
</evidence>
<feature type="domain" description="Aminoglycoside phosphotransferase" evidence="1">
    <location>
        <begin position="493"/>
        <end position="657"/>
    </location>
</feature>
<dbReference type="Proteomes" id="UP000318478">
    <property type="component" value="Unassembled WGS sequence"/>
</dbReference>
<accession>A0A5C5XSN6</accession>
<feature type="domain" description="Aminoglycoside phosphotransferase" evidence="1">
    <location>
        <begin position="195"/>
        <end position="357"/>
    </location>
</feature>
<dbReference type="InterPro" id="IPR051678">
    <property type="entry name" value="AGP_Transferase"/>
</dbReference>
<dbReference type="PANTHER" id="PTHR21310">
    <property type="entry name" value="AMINOGLYCOSIDE PHOSPHOTRANSFERASE-RELATED-RELATED"/>
    <property type="match status" value="1"/>
</dbReference>
<dbReference type="EMBL" id="SJPO01000017">
    <property type="protein sequence ID" value="TWT66266.1"/>
    <property type="molecule type" value="Genomic_DNA"/>
</dbReference>
<dbReference type="InterPro" id="IPR011009">
    <property type="entry name" value="Kinase-like_dom_sf"/>
</dbReference>
<dbReference type="Gene3D" id="3.90.1200.10">
    <property type="match status" value="2"/>
</dbReference>
<organism evidence="2 3">
    <name type="scientific">Posidoniimonas polymericola</name>
    <dbReference type="NCBI Taxonomy" id="2528002"/>
    <lineage>
        <taxon>Bacteria</taxon>
        <taxon>Pseudomonadati</taxon>
        <taxon>Planctomycetota</taxon>
        <taxon>Planctomycetia</taxon>
        <taxon>Pirellulales</taxon>
        <taxon>Lacipirellulaceae</taxon>
        <taxon>Posidoniimonas</taxon>
    </lineage>
</organism>
<dbReference type="GO" id="GO:0016301">
    <property type="term" value="F:kinase activity"/>
    <property type="evidence" value="ECO:0007669"/>
    <property type="project" value="UniProtKB-KW"/>
</dbReference>
<dbReference type="OrthoDB" id="581471at2"/>
<comment type="caution">
    <text evidence="2">The sequence shown here is derived from an EMBL/GenBank/DDBJ whole genome shotgun (WGS) entry which is preliminary data.</text>
</comment>
<evidence type="ECO:0000313" key="3">
    <source>
        <dbReference type="Proteomes" id="UP000318478"/>
    </source>
</evidence>
<name>A0A5C5XSN6_9BACT</name>
<dbReference type="AlphaFoldDB" id="A0A5C5XSN6"/>
<keyword evidence="3" id="KW-1185">Reference proteome</keyword>